<sequence length="173" mass="18612">MLSGAFRALRKNLLSIIVLALVCLAISGFVPQNTPELRGQKKRAGARQELEREQARFMGSGPSKKADMSGVQQLVDNAIKENKVVVFSKSYCPYCHKAKSALGKILPSSAITVFELDQRDDGSSIQQYLGSVTGQRTVPQVFINGKFIGGGDDTARLAASGELQKLLKEAGAL</sequence>
<dbReference type="CDD" id="cd03419">
    <property type="entry name" value="GRX_GRXh_1_2_like"/>
    <property type="match status" value="1"/>
</dbReference>
<dbReference type="NCBIfam" id="TIGR02180">
    <property type="entry name" value="GRX_euk"/>
    <property type="match status" value="1"/>
</dbReference>
<evidence type="ECO:0000256" key="3">
    <source>
        <dbReference type="ARBA" id="ARBA00022982"/>
    </source>
</evidence>
<dbReference type="AlphaFoldDB" id="A0AAW1SAN2"/>
<keyword evidence="4" id="KW-1015">Disulfide bond</keyword>
<dbReference type="GO" id="GO:0005737">
    <property type="term" value="C:cytoplasm"/>
    <property type="evidence" value="ECO:0007669"/>
    <property type="project" value="TreeGrafter"/>
</dbReference>
<feature type="region of interest" description="Disordered" evidence="6">
    <location>
        <begin position="36"/>
        <end position="67"/>
    </location>
</feature>
<keyword evidence="3" id="KW-0249">Electron transport</keyword>
<gene>
    <name evidence="8" type="ORF">WJX74_000114</name>
</gene>
<dbReference type="InterPro" id="IPR014025">
    <property type="entry name" value="Glutaredoxin_subgr"/>
</dbReference>
<dbReference type="GO" id="GO:0034599">
    <property type="term" value="P:cellular response to oxidative stress"/>
    <property type="evidence" value="ECO:0007669"/>
    <property type="project" value="TreeGrafter"/>
</dbReference>
<name>A0AAW1SAN2_9CHLO</name>
<evidence type="ECO:0000259" key="7">
    <source>
        <dbReference type="Pfam" id="PF00462"/>
    </source>
</evidence>
<dbReference type="FunFam" id="3.40.30.10:FF:000026">
    <property type="entry name" value="Glutaredoxin 2"/>
    <property type="match status" value="1"/>
</dbReference>
<evidence type="ECO:0000256" key="1">
    <source>
        <dbReference type="ARBA" id="ARBA00007190"/>
    </source>
</evidence>
<evidence type="ECO:0000256" key="6">
    <source>
        <dbReference type="SAM" id="MobiDB-lite"/>
    </source>
</evidence>
<organism evidence="8 9">
    <name type="scientific">Apatococcus lobatus</name>
    <dbReference type="NCBI Taxonomy" id="904363"/>
    <lineage>
        <taxon>Eukaryota</taxon>
        <taxon>Viridiplantae</taxon>
        <taxon>Chlorophyta</taxon>
        <taxon>core chlorophytes</taxon>
        <taxon>Trebouxiophyceae</taxon>
        <taxon>Chlorellales</taxon>
        <taxon>Chlorellaceae</taxon>
        <taxon>Apatococcus</taxon>
    </lineage>
</organism>
<dbReference type="SUPFAM" id="SSF52833">
    <property type="entry name" value="Thioredoxin-like"/>
    <property type="match status" value="1"/>
</dbReference>
<dbReference type="Pfam" id="PF00462">
    <property type="entry name" value="Glutaredoxin"/>
    <property type="match status" value="1"/>
</dbReference>
<comment type="caution">
    <text evidence="8">The sequence shown here is derived from an EMBL/GenBank/DDBJ whole genome shotgun (WGS) entry which is preliminary data.</text>
</comment>
<dbReference type="InterPro" id="IPR002109">
    <property type="entry name" value="Glutaredoxin"/>
</dbReference>
<dbReference type="PROSITE" id="PS00195">
    <property type="entry name" value="GLUTAREDOXIN_1"/>
    <property type="match status" value="1"/>
</dbReference>
<dbReference type="Proteomes" id="UP001438707">
    <property type="component" value="Unassembled WGS sequence"/>
</dbReference>
<protein>
    <recommendedName>
        <fullName evidence="7">Glutaredoxin domain-containing protein</fullName>
    </recommendedName>
</protein>
<dbReference type="EMBL" id="JALJOS010000002">
    <property type="protein sequence ID" value="KAK9842649.1"/>
    <property type="molecule type" value="Genomic_DNA"/>
</dbReference>
<dbReference type="PANTHER" id="PTHR45694:SF18">
    <property type="entry name" value="GLUTAREDOXIN-1-RELATED"/>
    <property type="match status" value="1"/>
</dbReference>
<evidence type="ECO:0000256" key="5">
    <source>
        <dbReference type="ARBA" id="ARBA00023284"/>
    </source>
</evidence>
<dbReference type="PRINTS" id="PR00160">
    <property type="entry name" value="GLUTAREDOXIN"/>
</dbReference>
<proteinExistence type="inferred from homology"/>
<dbReference type="GO" id="GO:0015038">
    <property type="term" value="F:glutathione disulfide oxidoreductase activity"/>
    <property type="evidence" value="ECO:0007669"/>
    <property type="project" value="TreeGrafter"/>
</dbReference>
<dbReference type="InterPro" id="IPR036249">
    <property type="entry name" value="Thioredoxin-like_sf"/>
</dbReference>
<keyword evidence="9" id="KW-1185">Reference proteome</keyword>
<feature type="domain" description="Glutaredoxin" evidence="7">
    <location>
        <begin position="84"/>
        <end position="148"/>
    </location>
</feature>
<accession>A0AAW1SAN2</accession>
<dbReference type="Gene3D" id="3.40.30.10">
    <property type="entry name" value="Glutaredoxin"/>
    <property type="match status" value="1"/>
</dbReference>
<feature type="compositionally biased region" description="Basic and acidic residues" evidence="6">
    <location>
        <begin position="46"/>
        <end position="55"/>
    </location>
</feature>
<keyword evidence="5" id="KW-0676">Redox-active center</keyword>
<evidence type="ECO:0000313" key="9">
    <source>
        <dbReference type="Proteomes" id="UP001438707"/>
    </source>
</evidence>
<evidence type="ECO:0000256" key="2">
    <source>
        <dbReference type="ARBA" id="ARBA00022448"/>
    </source>
</evidence>
<keyword evidence="2" id="KW-0813">Transport</keyword>
<comment type="similarity">
    <text evidence="1">Belongs to the glutaredoxin family. CPYC subfamily.</text>
</comment>
<evidence type="ECO:0000256" key="4">
    <source>
        <dbReference type="ARBA" id="ARBA00023157"/>
    </source>
</evidence>
<dbReference type="InterPro" id="IPR011899">
    <property type="entry name" value="Glutaredoxin_euk/vir"/>
</dbReference>
<dbReference type="InterPro" id="IPR011767">
    <property type="entry name" value="GLR_AS"/>
</dbReference>
<evidence type="ECO:0000313" key="8">
    <source>
        <dbReference type="EMBL" id="KAK9842649.1"/>
    </source>
</evidence>
<dbReference type="PANTHER" id="PTHR45694">
    <property type="entry name" value="GLUTAREDOXIN 2"/>
    <property type="match status" value="1"/>
</dbReference>
<reference evidence="8 9" key="1">
    <citation type="journal article" date="2024" name="Nat. Commun.">
        <title>Phylogenomics reveals the evolutionary origins of lichenization in chlorophyte algae.</title>
        <authorList>
            <person name="Puginier C."/>
            <person name="Libourel C."/>
            <person name="Otte J."/>
            <person name="Skaloud P."/>
            <person name="Haon M."/>
            <person name="Grisel S."/>
            <person name="Petersen M."/>
            <person name="Berrin J.G."/>
            <person name="Delaux P.M."/>
            <person name="Dal Grande F."/>
            <person name="Keller J."/>
        </authorList>
    </citation>
    <scope>NUCLEOTIDE SEQUENCE [LARGE SCALE GENOMIC DNA]</scope>
    <source>
        <strain evidence="8 9">SAG 2145</strain>
    </source>
</reference>
<dbReference type="PROSITE" id="PS51354">
    <property type="entry name" value="GLUTAREDOXIN_2"/>
    <property type="match status" value="1"/>
</dbReference>